<evidence type="ECO:0000313" key="1">
    <source>
        <dbReference type="EMBL" id="CUS36420.1"/>
    </source>
</evidence>
<proteinExistence type="predicted"/>
<dbReference type="RefSeq" id="WP_090748975.1">
    <property type="nucleotide sequence ID" value="NZ_CZQA01000009.1"/>
</dbReference>
<organism evidence="1 2">
    <name type="scientific">Candidatus Nitrospira nitrosa</name>
    <dbReference type="NCBI Taxonomy" id="1742972"/>
    <lineage>
        <taxon>Bacteria</taxon>
        <taxon>Pseudomonadati</taxon>
        <taxon>Nitrospirota</taxon>
        <taxon>Nitrospiria</taxon>
        <taxon>Nitrospirales</taxon>
        <taxon>Nitrospiraceae</taxon>
        <taxon>Nitrospira</taxon>
    </lineage>
</organism>
<dbReference type="AlphaFoldDB" id="A0A0S4LKB8"/>
<dbReference type="STRING" id="1742972.COMA1_30046"/>
<dbReference type="Gene3D" id="3.40.50.150">
    <property type="entry name" value="Vaccinia Virus protein VP39"/>
    <property type="match status" value="1"/>
</dbReference>
<dbReference type="OrthoDB" id="8153637at2"/>
<dbReference type="InterPro" id="IPR029063">
    <property type="entry name" value="SAM-dependent_MTases_sf"/>
</dbReference>
<name>A0A0S4LKB8_9BACT</name>
<evidence type="ECO:0000313" key="2">
    <source>
        <dbReference type="Proteomes" id="UP000199032"/>
    </source>
</evidence>
<dbReference type="CDD" id="cd02440">
    <property type="entry name" value="AdoMet_MTases"/>
    <property type="match status" value="1"/>
</dbReference>
<dbReference type="Proteomes" id="UP000199032">
    <property type="component" value="Unassembled WGS sequence"/>
</dbReference>
<keyword evidence="2" id="KW-1185">Reference proteome</keyword>
<gene>
    <name evidence="1" type="ORF">COMA1_30046</name>
</gene>
<sequence length="255" mass="29412">MTRLPLQVSIDRWRQAQEWESAHWCAQHPAQNVVPVGRLKHFVMKVFGLVPQQGPPVGLGDDWNHWWSEQFGQYEELPKAFENVVELGCGPYTNMRVILQRRPATHVYGSDPLIRKYIKFDGQWLAEMWKAGNIFIDDHPLEDCPFADDYFDLTVLINVLDHCRDSLACLKQVVRITKPGGYVVVGQDLSDVEDVKRTGDDIGHPIRIDHHILDQELLSRCEPIRYKVLERNAGRNPEAHYGTYIFIGRKRASSI</sequence>
<keyword evidence="1" id="KW-0808">Transferase</keyword>
<dbReference type="GO" id="GO:0032259">
    <property type="term" value="P:methylation"/>
    <property type="evidence" value="ECO:0007669"/>
    <property type="project" value="UniProtKB-KW"/>
</dbReference>
<keyword evidence="1" id="KW-0489">Methyltransferase</keyword>
<dbReference type="SUPFAM" id="SSF53335">
    <property type="entry name" value="S-adenosyl-L-methionine-dependent methyltransferases"/>
    <property type="match status" value="1"/>
</dbReference>
<reference evidence="1 2" key="1">
    <citation type="submission" date="2015-10" db="EMBL/GenBank/DDBJ databases">
        <authorList>
            <person name="Gilbert D.G."/>
        </authorList>
    </citation>
    <scope>NUCLEOTIDE SEQUENCE [LARGE SCALE GENOMIC DNA]</scope>
    <source>
        <strain evidence="1">COMA1</strain>
    </source>
</reference>
<accession>A0A0S4LKB8</accession>
<dbReference type="Pfam" id="PF13489">
    <property type="entry name" value="Methyltransf_23"/>
    <property type="match status" value="1"/>
</dbReference>
<protein>
    <submittedName>
        <fullName evidence="1">Putative Methyltransferase type 11</fullName>
    </submittedName>
</protein>
<dbReference type="GO" id="GO:0008168">
    <property type="term" value="F:methyltransferase activity"/>
    <property type="evidence" value="ECO:0007669"/>
    <property type="project" value="UniProtKB-KW"/>
</dbReference>
<dbReference type="EMBL" id="CZQA01000009">
    <property type="protein sequence ID" value="CUS36420.1"/>
    <property type="molecule type" value="Genomic_DNA"/>
</dbReference>